<dbReference type="Gene3D" id="3.10.180.10">
    <property type="entry name" value="2,3-Dihydroxybiphenyl 1,2-Dioxygenase, domain 1"/>
    <property type="match status" value="1"/>
</dbReference>
<dbReference type="GO" id="GO:0046872">
    <property type="term" value="F:metal ion binding"/>
    <property type="evidence" value="ECO:0007669"/>
    <property type="project" value="UniProtKB-KW"/>
</dbReference>
<evidence type="ECO:0000313" key="3">
    <source>
        <dbReference type="EMBL" id="KAG5578095.1"/>
    </source>
</evidence>
<dbReference type="InterPro" id="IPR018146">
    <property type="entry name" value="Glyoxalase_1_CS"/>
</dbReference>
<dbReference type="InterPro" id="IPR029068">
    <property type="entry name" value="Glyas_Bleomycin-R_OHBP_Dase"/>
</dbReference>
<evidence type="ECO:0000256" key="2">
    <source>
        <dbReference type="SAM" id="MobiDB-lite"/>
    </source>
</evidence>
<evidence type="ECO:0000256" key="1">
    <source>
        <dbReference type="ARBA" id="ARBA00022723"/>
    </source>
</evidence>
<keyword evidence="1" id="KW-0479">Metal-binding</keyword>
<dbReference type="PANTHER" id="PTHR10374:SF30">
    <property type="entry name" value="LACTOYLGLUTATHIONE LYASE"/>
    <property type="match status" value="1"/>
</dbReference>
<evidence type="ECO:0000313" key="4">
    <source>
        <dbReference type="Proteomes" id="UP000824120"/>
    </source>
</evidence>
<dbReference type="OrthoDB" id="16820at2759"/>
<comment type="caution">
    <text evidence="3">The sequence shown here is derived from an EMBL/GenBank/DDBJ whole genome shotgun (WGS) entry which is preliminary data.</text>
</comment>
<dbReference type="AlphaFoldDB" id="A0A9J5WS60"/>
<protein>
    <recommendedName>
        <fullName evidence="5">Lactoylglutathione lyase</fullName>
    </recommendedName>
</protein>
<dbReference type="PROSITE" id="PS00934">
    <property type="entry name" value="GLYOXALASE_I_1"/>
    <property type="match status" value="1"/>
</dbReference>
<gene>
    <name evidence="3" type="ORF">H5410_058229</name>
</gene>
<proteinExistence type="predicted"/>
<feature type="region of interest" description="Disordered" evidence="2">
    <location>
        <begin position="51"/>
        <end position="73"/>
    </location>
</feature>
<name>A0A9J5WS60_SOLCO</name>
<dbReference type="GO" id="GO:0004462">
    <property type="term" value="F:lactoylglutathione lyase activity"/>
    <property type="evidence" value="ECO:0007669"/>
    <property type="project" value="InterPro"/>
</dbReference>
<dbReference type="EMBL" id="JACXVP010000011">
    <property type="protein sequence ID" value="KAG5578095.1"/>
    <property type="molecule type" value="Genomic_DNA"/>
</dbReference>
<reference evidence="3 4" key="1">
    <citation type="submission" date="2020-09" db="EMBL/GenBank/DDBJ databases">
        <title>De no assembly of potato wild relative species, Solanum commersonii.</title>
        <authorList>
            <person name="Cho K."/>
        </authorList>
    </citation>
    <scope>NUCLEOTIDE SEQUENCE [LARGE SCALE GENOMIC DNA]</scope>
    <source>
        <strain evidence="3">LZ3.2</strain>
        <tissue evidence="3">Leaf</tissue>
    </source>
</reference>
<dbReference type="Proteomes" id="UP000824120">
    <property type="component" value="Chromosome 11"/>
</dbReference>
<sequence length="104" mass="11359">MAASLPRAAFSLLSLLNSTINKPSLSPFSSPTPSFFTIKPKVTNFSRFMSSSMASDSKDSPSNNPGLHATPDEATKGYFLQQTMFRIKDPKVSLEFYSKVLGMS</sequence>
<keyword evidence="4" id="KW-1185">Reference proteome</keyword>
<accession>A0A9J5WS60</accession>
<evidence type="ECO:0008006" key="5">
    <source>
        <dbReference type="Google" id="ProtNLM"/>
    </source>
</evidence>
<organism evidence="3 4">
    <name type="scientific">Solanum commersonii</name>
    <name type="common">Commerson's wild potato</name>
    <name type="synonym">Commerson's nightshade</name>
    <dbReference type="NCBI Taxonomy" id="4109"/>
    <lineage>
        <taxon>Eukaryota</taxon>
        <taxon>Viridiplantae</taxon>
        <taxon>Streptophyta</taxon>
        <taxon>Embryophyta</taxon>
        <taxon>Tracheophyta</taxon>
        <taxon>Spermatophyta</taxon>
        <taxon>Magnoliopsida</taxon>
        <taxon>eudicotyledons</taxon>
        <taxon>Gunneridae</taxon>
        <taxon>Pentapetalae</taxon>
        <taxon>asterids</taxon>
        <taxon>lamiids</taxon>
        <taxon>Solanales</taxon>
        <taxon>Solanaceae</taxon>
        <taxon>Solanoideae</taxon>
        <taxon>Solaneae</taxon>
        <taxon>Solanum</taxon>
    </lineage>
</organism>
<dbReference type="PANTHER" id="PTHR10374">
    <property type="entry name" value="LACTOYLGLUTATHIONE LYASE GLYOXALASE I"/>
    <property type="match status" value="1"/>
</dbReference>